<dbReference type="EMBL" id="JAGSOT010000022">
    <property type="protein sequence ID" value="MBR7796193.1"/>
    <property type="molecule type" value="Genomic_DNA"/>
</dbReference>
<evidence type="ECO:0000313" key="2">
    <source>
        <dbReference type="Proteomes" id="UP000675284"/>
    </source>
</evidence>
<proteinExistence type="predicted"/>
<gene>
    <name evidence="1" type="ORF">KCX74_09070</name>
</gene>
<organism evidence="1 2">
    <name type="scientific">Virgibacillus salarius</name>
    <dbReference type="NCBI Taxonomy" id="447199"/>
    <lineage>
        <taxon>Bacteria</taxon>
        <taxon>Bacillati</taxon>
        <taxon>Bacillota</taxon>
        <taxon>Bacilli</taxon>
        <taxon>Bacillales</taxon>
        <taxon>Bacillaceae</taxon>
        <taxon>Virgibacillus</taxon>
    </lineage>
</organism>
<dbReference type="RefSeq" id="WP_166530313.1">
    <property type="nucleotide sequence ID" value="NZ_CP115959.1"/>
</dbReference>
<keyword evidence="2" id="KW-1185">Reference proteome</keyword>
<reference evidence="1" key="1">
    <citation type="submission" date="2021-04" db="EMBL/GenBank/DDBJ databases">
        <title>Isolation and polyphasic classification of algal microorganism.</title>
        <authorList>
            <person name="Wang S."/>
        </authorList>
    </citation>
    <scope>NUCLEOTIDE SEQUENCE</scope>
    <source>
        <strain evidence="1">720a</strain>
    </source>
</reference>
<accession>A0A941DZH4</accession>
<dbReference type="Proteomes" id="UP000675284">
    <property type="component" value="Unassembled WGS sequence"/>
</dbReference>
<evidence type="ECO:0000313" key="1">
    <source>
        <dbReference type="EMBL" id="MBR7796193.1"/>
    </source>
</evidence>
<protein>
    <submittedName>
        <fullName evidence="1">Uncharacterized protein</fullName>
    </submittedName>
</protein>
<name>A0A941DZH4_9BACI</name>
<sequence>MIDYSVPFYNLSEEDKLVDNFDQGSIVHKDKKWYAVSKSYIGHSYSGWKYAAGSTISGGFLTASHIKSVSNTYSGSLTVTKNA</sequence>
<comment type="caution">
    <text evidence="1">The sequence shown here is derived from an EMBL/GenBank/DDBJ whole genome shotgun (WGS) entry which is preliminary data.</text>
</comment>
<dbReference type="AlphaFoldDB" id="A0A941DZH4"/>